<dbReference type="Pfam" id="PF00933">
    <property type="entry name" value="Glyco_hydro_3"/>
    <property type="match status" value="1"/>
</dbReference>
<evidence type="ECO:0000256" key="12">
    <source>
        <dbReference type="ARBA" id="ARBA00024983"/>
    </source>
</evidence>
<evidence type="ECO:0000313" key="19">
    <source>
        <dbReference type="EMBL" id="ORX45863.1"/>
    </source>
</evidence>
<keyword evidence="10" id="KW-0326">Glycosidase</keyword>
<evidence type="ECO:0000256" key="15">
    <source>
        <dbReference type="ARBA" id="ARBA00041601"/>
    </source>
</evidence>
<dbReference type="PANTHER" id="PTHR42715">
    <property type="entry name" value="BETA-GLUCOSIDASE"/>
    <property type="match status" value="1"/>
</dbReference>
<dbReference type="Pfam" id="PF01915">
    <property type="entry name" value="Glyco_hydro_3_C"/>
    <property type="match status" value="1"/>
</dbReference>
<dbReference type="Gene3D" id="3.40.50.1700">
    <property type="entry name" value="Glycoside hydrolase family 3 C-terminal domain"/>
    <property type="match status" value="1"/>
</dbReference>
<evidence type="ECO:0000256" key="14">
    <source>
        <dbReference type="ARBA" id="ARBA00041276"/>
    </source>
</evidence>
<evidence type="ECO:0000256" key="16">
    <source>
        <dbReference type="ARBA" id="ARBA00041808"/>
    </source>
</evidence>
<evidence type="ECO:0000256" key="9">
    <source>
        <dbReference type="ARBA" id="ARBA00023277"/>
    </source>
</evidence>
<dbReference type="GO" id="GO:0008422">
    <property type="term" value="F:beta-glucosidase activity"/>
    <property type="evidence" value="ECO:0007669"/>
    <property type="project" value="UniProtKB-EC"/>
</dbReference>
<dbReference type="FunFam" id="3.40.50.1700:FF:000003">
    <property type="entry name" value="Probable beta-glucosidase"/>
    <property type="match status" value="1"/>
</dbReference>
<evidence type="ECO:0000256" key="2">
    <source>
        <dbReference type="ARBA" id="ARBA00004613"/>
    </source>
</evidence>
<dbReference type="FunFam" id="2.60.40.10:FF:000495">
    <property type="entry name" value="Periplasmic beta-glucosidase"/>
    <property type="match status" value="1"/>
</dbReference>
<feature type="signal peptide" evidence="17">
    <location>
        <begin position="1"/>
        <end position="22"/>
    </location>
</feature>
<comment type="similarity">
    <text evidence="4">Belongs to the glycosyl hydrolase 3 family.</text>
</comment>
<dbReference type="Gene3D" id="3.20.20.300">
    <property type="entry name" value="Glycoside hydrolase, family 3, N-terminal domain"/>
    <property type="match status" value="1"/>
</dbReference>
<protein>
    <recommendedName>
        <fullName evidence="13">Probable beta-glucosidase G</fullName>
        <ecNumber evidence="5">3.2.1.21</ecNumber>
    </recommendedName>
    <alternativeName>
        <fullName evidence="14">Beta-D-glucoside glucohydrolase G</fullName>
    </alternativeName>
    <alternativeName>
        <fullName evidence="15">Cellobiase G</fullName>
    </alternativeName>
    <alternativeName>
        <fullName evidence="16">Gentiobiase G</fullName>
    </alternativeName>
</protein>
<comment type="pathway">
    <text evidence="3">Glycan metabolism; cellulose degradation.</text>
</comment>
<evidence type="ECO:0000256" key="5">
    <source>
        <dbReference type="ARBA" id="ARBA00012744"/>
    </source>
</evidence>
<dbReference type="OrthoDB" id="416222at2759"/>
<comment type="subcellular location">
    <subcellularLocation>
        <location evidence="2">Secreted</location>
    </subcellularLocation>
</comment>
<dbReference type="PRINTS" id="PR00133">
    <property type="entry name" value="GLHYDRLASE3"/>
</dbReference>
<dbReference type="SUPFAM" id="SSF51445">
    <property type="entry name" value="(Trans)glycosidases"/>
    <property type="match status" value="1"/>
</dbReference>
<dbReference type="GO" id="GO:0005576">
    <property type="term" value="C:extracellular region"/>
    <property type="evidence" value="ECO:0007669"/>
    <property type="project" value="UniProtKB-SubCell"/>
</dbReference>
<evidence type="ECO:0000313" key="20">
    <source>
        <dbReference type="Proteomes" id="UP000242146"/>
    </source>
</evidence>
<dbReference type="InterPro" id="IPR001764">
    <property type="entry name" value="Glyco_hydro_3_N"/>
</dbReference>
<evidence type="ECO:0000259" key="18">
    <source>
        <dbReference type="SMART" id="SM01217"/>
    </source>
</evidence>
<dbReference type="FunFam" id="3.20.20.300:FF:000002">
    <property type="entry name" value="Probable beta-glucosidase"/>
    <property type="match status" value="1"/>
</dbReference>
<dbReference type="InterPro" id="IPR017853">
    <property type="entry name" value="GH"/>
</dbReference>
<evidence type="ECO:0000256" key="7">
    <source>
        <dbReference type="ARBA" id="ARBA00022729"/>
    </source>
</evidence>
<name>A0A1X2G5Y3_9FUNG</name>
<dbReference type="Proteomes" id="UP000242146">
    <property type="component" value="Unassembled WGS sequence"/>
</dbReference>
<organism evidence="19 20">
    <name type="scientific">Hesseltinella vesiculosa</name>
    <dbReference type="NCBI Taxonomy" id="101127"/>
    <lineage>
        <taxon>Eukaryota</taxon>
        <taxon>Fungi</taxon>
        <taxon>Fungi incertae sedis</taxon>
        <taxon>Mucoromycota</taxon>
        <taxon>Mucoromycotina</taxon>
        <taxon>Mucoromycetes</taxon>
        <taxon>Mucorales</taxon>
        <taxon>Cunninghamellaceae</taxon>
        <taxon>Hesseltinella</taxon>
    </lineage>
</organism>
<dbReference type="InterPro" id="IPR036962">
    <property type="entry name" value="Glyco_hydro_3_N_sf"/>
</dbReference>
<dbReference type="InterPro" id="IPR026891">
    <property type="entry name" value="Fn3-like"/>
</dbReference>
<keyword evidence="9" id="KW-0119">Carbohydrate metabolism</keyword>
<evidence type="ECO:0000256" key="13">
    <source>
        <dbReference type="ARBA" id="ARBA00039579"/>
    </source>
</evidence>
<keyword evidence="7 17" id="KW-0732">Signal</keyword>
<dbReference type="STRING" id="101127.A0A1X2G5Y3"/>
<evidence type="ECO:0000256" key="11">
    <source>
        <dbReference type="ARBA" id="ARBA00023326"/>
    </source>
</evidence>
<reference evidence="19 20" key="1">
    <citation type="submission" date="2016-07" db="EMBL/GenBank/DDBJ databases">
        <title>Pervasive Adenine N6-methylation of Active Genes in Fungi.</title>
        <authorList>
            <consortium name="DOE Joint Genome Institute"/>
            <person name="Mondo S.J."/>
            <person name="Dannebaum R.O."/>
            <person name="Kuo R.C."/>
            <person name="Labutti K."/>
            <person name="Haridas S."/>
            <person name="Kuo A."/>
            <person name="Salamov A."/>
            <person name="Ahrendt S.R."/>
            <person name="Lipzen A."/>
            <person name="Sullivan W."/>
            <person name="Andreopoulos W.B."/>
            <person name="Clum A."/>
            <person name="Lindquist E."/>
            <person name="Daum C."/>
            <person name="Ramamoorthy G.K."/>
            <person name="Gryganskyi A."/>
            <person name="Culley D."/>
            <person name="Magnuson J.K."/>
            <person name="James T.Y."/>
            <person name="O'Malley M.A."/>
            <person name="Stajich J.E."/>
            <person name="Spatafora J.W."/>
            <person name="Visel A."/>
            <person name="Grigoriev I.V."/>
        </authorList>
    </citation>
    <scope>NUCLEOTIDE SEQUENCE [LARGE SCALE GENOMIC DNA]</scope>
    <source>
        <strain evidence="19 20">NRRL 3301</strain>
    </source>
</reference>
<dbReference type="SUPFAM" id="SSF52279">
    <property type="entry name" value="Beta-D-glucan exohydrolase, C-terminal domain"/>
    <property type="match status" value="1"/>
</dbReference>
<comment type="function">
    <text evidence="12">Beta-glucosidases are one of a number of cellulolytic enzymes involved in the degradation of cellulosic biomass. Catalyzes the last step releasing glucose from the inhibitory cellobiose.</text>
</comment>
<keyword evidence="20" id="KW-1185">Reference proteome</keyword>
<dbReference type="InterPro" id="IPR002772">
    <property type="entry name" value="Glyco_hydro_3_C"/>
</dbReference>
<dbReference type="InterPro" id="IPR050288">
    <property type="entry name" value="Cellulose_deg_GH3"/>
</dbReference>
<dbReference type="Gene3D" id="2.60.40.10">
    <property type="entry name" value="Immunoglobulins"/>
    <property type="match status" value="1"/>
</dbReference>
<dbReference type="EC" id="3.2.1.21" evidence="5"/>
<dbReference type="EMBL" id="MCGT01000040">
    <property type="protein sequence ID" value="ORX45863.1"/>
    <property type="molecule type" value="Genomic_DNA"/>
</dbReference>
<keyword evidence="11" id="KW-0624">Polysaccharide degradation</keyword>
<dbReference type="InterPro" id="IPR036881">
    <property type="entry name" value="Glyco_hydro_3_C_sf"/>
</dbReference>
<accession>A0A1X2G5Y3</accession>
<comment type="catalytic activity">
    <reaction evidence="1">
        <text>Hydrolysis of terminal, non-reducing beta-D-glucosyl residues with release of beta-D-glucose.</text>
        <dbReference type="EC" id="3.2.1.21"/>
    </reaction>
</comment>
<dbReference type="InterPro" id="IPR013783">
    <property type="entry name" value="Ig-like_fold"/>
</dbReference>
<proteinExistence type="inferred from homology"/>
<dbReference type="Pfam" id="PF14310">
    <property type="entry name" value="Fn3-like"/>
    <property type="match status" value="1"/>
</dbReference>
<evidence type="ECO:0000256" key="8">
    <source>
        <dbReference type="ARBA" id="ARBA00022801"/>
    </source>
</evidence>
<evidence type="ECO:0000256" key="3">
    <source>
        <dbReference type="ARBA" id="ARBA00004987"/>
    </source>
</evidence>
<evidence type="ECO:0000256" key="1">
    <source>
        <dbReference type="ARBA" id="ARBA00000448"/>
    </source>
</evidence>
<dbReference type="AlphaFoldDB" id="A0A1X2G5Y3"/>
<evidence type="ECO:0000256" key="17">
    <source>
        <dbReference type="SAM" id="SignalP"/>
    </source>
</evidence>
<dbReference type="SMART" id="SM01217">
    <property type="entry name" value="Fn3_like"/>
    <property type="match status" value="1"/>
</dbReference>
<keyword evidence="8 19" id="KW-0378">Hydrolase</keyword>
<evidence type="ECO:0000256" key="6">
    <source>
        <dbReference type="ARBA" id="ARBA00022525"/>
    </source>
</evidence>
<evidence type="ECO:0000256" key="10">
    <source>
        <dbReference type="ARBA" id="ARBA00023295"/>
    </source>
</evidence>
<feature type="domain" description="Fibronectin type III-like" evidence="18">
    <location>
        <begin position="644"/>
        <end position="713"/>
    </location>
</feature>
<gene>
    <name evidence="19" type="ORF">DM01DRAFT_1311476</name>
</gene>
<dbReference type="PANTHER" id="PTHR42715:SF12">
    <property type="entry name" value="BETA-GLUCOSIDASE G-RELATED"/>
    <property type="match status" value="1"/>
</dbReference>
<dbReference type="GO" id="GO:0009251">
    <property type="term" value="P:glucan catabolic process"/>
    <property type="evidence" value="ECO:0007669"/>
    <property type="project" value="TreeGrafter"/>
</dbReference>
<keyword evidence="6" id="KW-0964">Secreted</keyword>
<evidence type="ECO:0000256" key="4">
    <source>
        <dbReference type="ARBA" id="ARBA00005336"/>
    </source>
</evidence>
<sequence>MHLCSIAFSSLLIVQGLSLVAAQRSWEEAYSLARPLIDQMSLEQKVNMTTGMGWTITPCVGNSHPITNPDFPSMCYQDSPLGVRMAHNVTAWPAGITAAATFDRRILNLRGVGMAQEFREKGVHVQLGPAINFMRTPQGGRGFESFGEDPFLTGACASETVIGIQSQGVIATAKHFILNDQELNRNTASSNVDDRTLHEIYLWPFARAVESGCAGVMCAYNLVNGSHACEDKHTLSLLKNELGFQGFVTSDWWATHSTVESANHGMDVDMPGNDMNQDDPYSSSFWGRNLTKAVKNGSVDETRVTDMALRVAAAYFKMKQDTGIIPETKLNSFDLTKVDDSVNVKTPQHTRLARAIAAAGTVLLANDGILPLTRHDTSLSIIGSDAFMSPLLNDPEKCSDFGCDPATLIQGWGSGTVTFADPIIAPYQGLKERAGSHVKFETARDNWDLDAVAKTAAASDIAIVFANADSGEEYLTVDGNKGDRNNLTLWNNGDAIITTTANNNKNTIVVIHSVGAVTMPWIDHPNIKAVVWANLPGEQSGHALADVMFGDINPSGRLPYTIAKKAEDYGAVIGTGSNIDYTEKLLLGYRWFDEHKIDPLFPFGHGLSYTTFLYNDLEVHTHRASEVVSVSVHVTNVGHFDGHEVVQLYLDFPDNAGEPPKVLRGFDKIYIRAGMNRKVHFDLTKTELSIWDTDSQQWVIPSGTFRVMIGASSRDIRAVRSFRM</sequence>
<comment type="caution">
    <text evidence="19">The sequence shown here is derived from an EMBL/GenBank/DDBJ whole genome shotgun (WGS) entry which is preliminary data.</text>
</comment>
<feature type="chain" id="PRO_5012891437" description="Probable beta-glucosidase G" evidence="17">
    <location>
        <begin position="23"/>
        <end position="724"/>
    </location>
</feature>